<dbReference type="EMBL" id="KZ613958">
    <property type="protein sequence ID" value="PMD32688.1"/>
    <property type="molecule type" value="Genomic_DNA"/>
</dbReference>
<evidence type="ECO:0000313" key="2">
    <source>
        <dbReference type="EMBL" id="PMD32688.1"/>
    </source>
</evidence>
<dbReference type="Proteomes" id="UP000235786">
    <property type="component" value="Unassembled WGS sequence"/>
</dbReference>
<name>A0A2J6R2F1_HYAVF</name>
<dbReference type="AlphaFoldDB" id="A0A2J6R2F1"/>
<feature type="domain" description="DUF7730" evidence="1">
    <location>
        <begin position="51"/>
        <end position="183"/>
    </location>
</feature>
<dbReference type="Pfam" id="PF24864">
    <property type="entry name" value="DUF7730"/>
    <property type="match status" value="1"/>
</dbReference>
<keyword evidence="3" id="KW-1185">Reference proteome</keyword>
<organism evidence="2 3">
    <name type="scientific">Hyaloscypha variabilis (strain UAMH 11265 / GT02V1 / F)</name>
    <name type="common">Meliniomyces variabilis</name>
    <dbReference type="NCBI Taxonomy" id="1149755"/>
    <lineage>
        <taxon>Eukaryota</taxon>
        <taxon>Fungi</taxon>
        <taxon>Dikarya</taxon>
        <taxon>Ascomycota</taxon>
        <taxon>Pezizomycotina</taxon>
        <taxon>Leotiomycetes</taxon>
        <taxon>Helotiales</taxon>
        <taxon>Hyaloscyphaceae</taxon>
        <taxon>Hyaloscypha</taxon>
        <taxon>Hyaloscypha variabilis</taxon>
    </lineage>
</organism>
<reference evidence="2 3" key="1">
    <citation type="submission" date="2016-04" db="EMBL/GenBank/DDBJ databases">
        <title>A degradative enzymes factory behind the ericoid mycorrhizal symbiosis.</title>
        <authorList>
            <consortium name="DOE Joint Genome Institute"/>
            <person name="Martino E."/>
            <person name="Morin E."/>
            <person name="Grelet G."/>
            <person name="Kuo A."/>
            <person name="Kohler A."/>
            <person name="Daghino S."/>
            <person name="Barry K."/>
            <person name="Choi C."/>
            <person name="Cichocki N."/>
            <person name="Clum A."/>
            <person name="Copeland A."/>
            <person name="Hainaut M."/>
            <person name="Haridas S."/>
            <person name="Labutti K."/>
            <person name="Lindquist E."/>
            <person name="Lipzen A."/>
            <person name="Khouja H.-R."/>
            <person name="Murat C."/>
            <person name="Ohm R."/>
            <person name="Olson A."/>
            <person name="Spatafora J."/>
            <person name="Veneault-Fourrey C."/>
            <person name="Henrissat B."/>
            <person name="Grigoriev I."/>
            <person name="Martin F."/>
            <person name="Perotto S."/>
        </authorList>
    </citation>
    <scope>NUCLEOTIDE SEQUENCE [LARGE SCALE GENOMIC DNA]</scope>
    <source>
        <strain evidence="2 3">F</strain>
    </source>
</reference>
<dbReference type="OrthoDB" id="4757095at2759"/>
<evidence type="ECO:0000259" key="1">
    <source>
        <dbReference type="Pfam" id="PF24864"/>
    </source>
</evidence>
<dbReference type="InterPro" id="IPR056632">
    <property type="entry name" value="DUF7730"/>
</dbReference>
<gene>
    <name evidence="2" type="ORF">L207DRAFT_590381</name>
</gene>
<protein>
    <recommendedName>
        <fullName evidence="1">DUF7730 domain-containing protein</fullName>
    </recommendedName>
</protein>
<evidence type="ECO:0000313" key="3">
    <source>
        <dbReference type="Proteomes" id="UP000235786"/>
    </source>
</evidence>
<proteinExistence type="predicted"/>
<accession>A0A2J6R2F1</accession>
<sequence>MSYQASPFLTLLPFEIRLQIYAEVLSSHTILLHLTNNGESLTVPRDLLALKLLSLPLTCHQISAETLPLLYTTNTYTLHTPTALRYLSRLPCNPQIRTLHFTFPLPHLPYFTNLPHTLSPPTNLNLIDNPKNPLQPQDLTWIESWDLLQQMHGLKKLQVDLDVPIFWRRNWAASEEEMLSWIEGSGTGVRELVVGVLWDECEEVSASGGRERFGMKDGRGERRWRVERVQKKEENDVWQREWGYLADLSMSA</sequence>
<dbReference type="PANTHER" id="PTHR38790">
    <property type="entry name" value="2EXR DOMAIN-CONTAINING PROTEIN-RELATED"/>
    <property type="match status" value="1"/>
</dbReference>